<name>A0ABR1MFU2_9PEZI</name>
<dbReference type="InterPro" id="IPR036396">
    <property type="entry name" value="Cyt_P450_sf"/>
</dbReference>
<protein>
    <submittedName>
        <fullName evidence="10">Cytochrome P450</fullName>
    </submittedName>
</protein>
<proteinExistence type="inferred from homology"/>
<keyword evidence="4 7" id="KW-0560">Oxidoreductase</keyword>
<evidence type="ECO:0000256" key="6">
    <source>
        <dbReference type="ARBA" id="ARBA00023033"/>
    </source>
</evidence>
<evidence type="ECO:0000256" key="9">
    <source>
        <dbReference type="SAM" id="Phobius"/>
    </source>
</evidence>
<dbReference type="CDD" id="cd11062">
    <property type="entry name" value="CYP58-like"/>
    <property type="match status" value="1"/>
</dbReference>
<dbReference type="InterPro" id="IPR050121">
    <property type="entry name" value="Cytochrome_P450_monoxygenase"/>
</dbReference>
<organism evidence="10 11">
    <name type="scientific">Phyllosticta citricarpa</name>
    <dbReference type="NCBI Taxonomy" id="55181"/>
    <lineage>
        <taxon>Eukaryota</taxon>
        <taxon>Fungi</taxon>
        <taxon>Dikarya</taxon>
        <taxon>Ascomycota</taxon>
        <taxon>Pezizomycotina</taxon>
        <taxon>Dothideomycetes</taxon>
        <taxon>Dothideomycetes incertae sedis</taxon>
        <taxon>Botryosphaeriales</taxon>
        <taxon>Phyllostictaceae</taxon>
        <taxon>Phyllosticta</taxon>
    </lineage>
</organism>
<keyword evidence="6 7" id="KW-0503">Monooxygenase</keyword>
<feature type="transmembrane region" description="Helical" evidence="9">
    <location>
        <begin position="31"/>
        <end position="50"/>
    </location>
</feature>
<dbReference type="InterPro" id="IPR001128">
    <property type="entry name" value="Cyt_P450"/>
</dbReference>
<comment type="cofactor">
    <cofactor evidence="1">
        <name>heme</name>
        <dbReference type="ChEBI" id="CHEBI:30413"/>
    </cofactor>
</comment>
<feature type="region of interest" description="Disordered" evidence="8">
    <location>
        <begin position="427"/>
        <end position="447"/>
    </location>
</feature>
<dbReference type="PANTHER" id="PTHR24305:SF157">
    <property type="entry name" value="N-ACETYLTRYPTOPHAN 6-HYDROXYLASE IVOC-RELATED"/>
    <property type="match status" value="1"/>
</dbReference>
<evidence type="ECO:0000313" key="11">
    <source>
        <dbReference type="Proteomes" id="UP001365128"/>
    </source>
</evidence>
<dbReference type="EMBL" id="JBBPDW010000011">
    <property type="protein sequence ID" value="KAK7548179.1"/>
    <property type="molecule type" value="Genomic_DNA"/>
</dbReference>
<keyword evidence="7" id="KW-0349">Heme</keyword>
<dbReference type="SUPFAM" id="SSF48264">
    <property type="entry name" value="Cytochrome P450"/>
    <property type="match status" value="1"/>
</dbReference>
<keyword evidence="9" id="KW-0472">Membrane</keyword>
<accession>A0ABR1MFU2</accession>
<evidence type="ECO:0000256" key="2">
    <source>
        <dbReference type="ARBA" id="ARBA00010617"/>
    </source>
</evidence>
<keyword evidence="9" id="KW-1133">Transmembrane helix</keyword>
<sequence length="589" mass="65095">MDPQTQTPWTPLDTPISSIPPHSISASPTQILLLLLLLLTTLSLLLLALYRLHLHPLSPFPGPRHAALTSLLEFHDNVLRSGRFVWRIQAWHQRYGPIIRIAPNELHISDPSFHTQLYVGGHVRRTEKSAWHAKLFGSTATTVGTVAHETHRQRRAPLERFFKRANVVGGDLEGVVLRGVGRLGEVLRRKARGKGECVDETMSDVVNLSAALAACSADIVGACALGDGFGLLEREDLGEKWWRLMLDLSRNTHLMKHCGLIYTLFTYLPQRLVALLHPLTTQLFAVQNSIKTRIIAAKTSLQQPQPSPKDHHQPQTLLHTLLTTSSSLHPTTSALADELFTHLGAATLSTSHALSVLLYHIHAHPPHLARLRAELVPLYTSASDSRPTLATLQSLPFLTACINEALRLSHGVAGRLPRVAPDRDILYTSPSSRTSPSAIGHKSEKRRSWRIPKGTTVSMTHMFAHLDEAVFQRARDFVPERWMEGEGRRVPHGRGMSSGVDPKRHFTPFGRGSRACVGREVAMAVMAGVVGEVVAGLWLQLYHTGREEVEVGRDWFGGVPEAGMGCKGVRVRVVRRREEGGGEGGKENR</sequence>
<dbReference type="Pfam" id="PF00067">
    <property type="entry name" value="p450"/>
    <property type="match status" value="2"/>
</dbReference>
<keyword evidence="9" id="KW-0812">Transmembrane</keyword>
<keyword evidence="3 7" id="KW-0479">Metal-binding</keyword>
<keyword evidence="5 7" id="KW-0408">Iron</keyword>
<evidence type="ECO:0000313" key="10">
    <source>
        <dbReference type="EMBL" id="KAK7548179.1"/>
    </source>
</evidence>
<evidence type="ECO:0000256" key="1">
    <source>
        <dbReference type="ARBA" id="ARBA00001971"/>
    </source>
</evidence>
<keyword evidence="11" id="KW-1185">Reference proteome</keyword>
<comment type="similarity">
    <text evidence="2 7">Belongs to the cytochrome P450 family.</text>
</comment>
<evidence type="ECO:0000256" key="3">
    <source>
        <dbReference type="ARBA" id="ARBA00022723"/>
    </source>
</evidence>
<feature type="compositionally biased region" description="Polar residues" evidence="8">
    <location>
        <begin position="428"/>
        <end position="437"/>
    </location>
</feature>
<evidence type="ECO:0000256" key="4">
    <source>
        <dbReference type="ARBA" id="ARBA00023002"/>
    </source>
</evidence>
<dbReference type="PRINTS" id="PR00465">
    <property type="entry name" value="EP450IV"/>
</dbReference>
<dbReference type="InterPro" id="IPR017972">
    <property type="entry name" value="Cyt_P450_CS"/>
</dbReference>
<evidence type="ECO:0000256" key="7">
    <source>
        <dbReference type="RuleBase" id="RU000461"/>
    </source>
</evidence>
<reference evidence="10 11" key="1">
    <citation type="submission" date="2024-04" db="EMBL/GenBank/DDBJ databases">
        <title>Phyllosticta paracitricarpa is synonymous to the EU quarantine fungus P. citricarpa based on phylogenomic analyses.</title>
        <authorList>
            <consortium name="Lawrence Berkeley National Laboratory"/>
            <person name="Van Ingen-Buijs V.A."/>
            <person name="Van Westerhoven A.C."/>
            <person name="Haridas S."/>
            <person name="Skiadas P."/>
            <person name="Martin F."/>
            <person name="Groenewald J.Z."/>
            <person name="Crous P.W."/>
            <person name="Seidl M.F."/>
        </authorList>
    </citation>
    <scope>NUCLEOTIDE SEQUENCE [LARGE SCALE GENOMIC DNA]</scope>
    <source>
        <strain evidence="10 11">CBS 122670</strain>
    </source>
</reference>
<evidence type="ECO:0000256" key="5">
    <source>
        <dbReference type="ARBA" id="ARBA00023004"/>
    </source>
</evidence>
<dbReference type="Proteomes" id="UP001365128">
    <property type="component" value="Unassembled WGS sequence"/>
</dbReference>
<dbReference type="InterPro" id="IPR002403">
    <property type="entry name" value="Cyt_P450_E_grp-IV"/>
</dbReference>
<dbReference type="PROSITE" id="PS00086">
    <property type="entry name" value="CYTOCHROME_P450"/>
    <property type="match status" value="1"/>
</dbReference>
<comment type="caution">
    <text evidence="10">The sequence shown here is derived from an EMBL/GenBank/DDBJ whole genome shotgun (WGS) entry which is preliminary data.</text>
</comment>
<dbReference type="PANTHER" id="PTHR24305">
    <property type="entry name" value="CYTOCHROME P450"/>
    <property type="match status" value="1"/>
</dbReference>
<evidence type="ECO:0000256" key="8">
    <source>
        <dbReference type="SAM" id="MobiDB-lite"/>
    </source>
</evidence>
<dbReference type="Gene3D" id="1.10.630.10">
    <property type="entry name" value="Cytochrome P450"/>
    <property type="match status" value="1"/>
</dbReference>
<gene>
    <name evidence="10" type="ORF">IWX46DRAFT_523623</name>
</gene>